<evidence type="ECO:0000256" key="5">
    <source>
        <dbReference type="ARBA" id="ARBA00034078"/>
    </source>
</evidence>
<keyword evidence="8" id="KW-0223">Dioxygenase</keyword>
<feature type="domain" description="Rieske" evidence="7">
    <location>
        <begin position="8"/>
        <end position="103"/>
    </location>
</feature>
<keyword evidence="8" id="KW-0560">Oxidoreductase</keyword>
<keyword evidence="3" id="KW-0408">Iron</keyword>
<proteinExistence type="inferred from homology"/>
<dbReference type="Gene3D" id="2.102.10.10">
    <property type="entry name" value="Rieske [2Fe-2S] iron-sulphur domain"/>
    <property type="match status" value="1"/>
</dbReference>
<dbReference type="SUPFAM" id="SSF50022">
    <property type="entry name" value="ISP domain"/>
    <property type="match status" value="1"/>
</dbReference>
<evidence type="ECO:0000256" key="4">
    <source>
        <dbReference type="ARBA" id="ARBA00023014"/>
    </source>
</evidence>
<dbReference type="PANTHER" id="PTHR21496">
    <property type="entry name" value="FERREDOXIN-RELATED"/>
    <property type="match status" value="1"/>
</dbReference>
<dbReference type="Pfam" id="PF00355">
    <property type="entry name" value="Rieske"/>
    <property type="match status" value="1"/>
</dbReference>
<dbReference type="PROSITE" id="PS51296">
    <property type="entry name" value="RIESKE"/>
    <property type="match status" value="1"/>
</dbReference>
<organism evidence="8 9">
    <name type="scientific">Methylobacterium isbiliense</name>
    <dbReference type="NCBI Taxonomy" id="315478"/>
    <lineage>
        <taxon>Bacteria</taxon>
        <taxon>Pseudomonadati</taxon>
        <taxon>Pseudomonadota</taxon>
        <taxon>Alphaproteobacteria</taxon>
        <taxon>Hyphomicrobiales</taxon>
        <taxon>Methylobacteriaceae</taxon>
        <taxon>Methylobacterium</taxon>
    </lineage>
</organism>
<dbReference type="RefSeq" id="WP_353960063.1">
    <property type="nucleotide sequence ID" value="NZ_JAUFPY010000059.1"/>
</dbReference>
<evidence type="ECO:0000259" key="7">
    <source>
        <dbReference type="PROSITE" id="PS51296"/>
    </source>
</evidence>
<dbReference type="GO" id="GO:0051213">
    <property type="term" value="F:dioxygenase activity"/>
    <property type="evidence" value="ECO:0007669"/>
    <property type="project" value="UniProtKB-KW"/>
</dbReference>
<name>A0ABQ4SIL6_9HYPH</name>
<keyword evidence="9" id="KW-1185">Reference proteome</keyword>
<evidence type="ECO:0000256" key="6">
    <source>
        <dbReference type="ARBA" id="ARBA00038001"/>
    </source>
</evidence>
<reference evidence="8" key="1">
    <citation type="journal article" date="2021" name="Front. Microbiol.">
        <title>Comprehensive Comparative Genomics and Phenotyping of Methylobacterium Species.</title>
        <authorList>
            <person name="Alessa O."/>
            <person name="Ogura Y."/>
            <person name="Fujitani Y."/>
            <person name="Takami H."/>
            <person name="Hayashi T."/>
            <person name="Sahin N."/>
            <person name="Tani A."/>
        </authorList>
    </citation>
    <scope>NUCLEOTIDE SEQUENCE</scope>
    <source>
        <strain evidence="8">DSM 17168</strain>
    </source>
</reference>
<comment type="similarity">
    <text evidence="6">Belongs to the bacterial ring-hydroxylating dioxygenase ferredoxin component family.</text>
</comment>
<evidence type="ECO:0000256" key="3">
    <source>
        <dbReference type="ARBA" id="ARBA00023004"/>
    </source>
</evidence>
<comment type="cofactor">
    <cofactor evidence="5">
        <name>[2Fe-2S] cluster</name>
        <dbReference type="ChEBI" id="CHEBI:190135"/>
    </cofactor>
</comment>
<evidence type="ECO:0000313" key="9">
    <source>
        <dbReference type="Proteomes" id="UP001055153"/>
    </source>
</evidence>
<keyword evidence="4" id="KW-0411">Iron-sulfur</keyword>
<dbReference type="InterPro" id="IPR017941">
    <property type="entry name" value="Rieske_2Fe-2S"/>
</dbReference>
<evidence type="ECO:0000256" key="1">
    <source>
        <dbReference type="ARBA" id="ARBA00022714"/>
    </source>
</evidence>
<keyword evidence="2" id="KW-0479">Metal-binding</keyword>
<protein>
    <submittedName>
        <fullName evidence="8">3-phenylpropionate/cinnamic acid dioxygenase ferredoxin subunit</fullName>
    </submittedName>
</protein>
<reference evidence="8" key="2">
    <citation type="submission" date="2021-08" db="EMBL/GenBank/DDBJ databases">
        <authorList>
            <person name="Tani A."/>
            <person name="Ola A."/>
            <person name="Ogura Y."/>
            <person name="Katsura K."/>
            <person name="Hayashi T."/>
        </authorList>
    </citation>
    <scope>NUCLEOTIDE SEQUENCE</scope>
    <source>
        <strain evidence="8">DSM 17168</strain>
    </source>
</reference>
<dbReference type="EMBL" id="BPQQ01000049">
    <property type="protein sequence ID" value="GJE02191.1"/>
    <property type="molecule type" value="Genomic_DNA"/>
</dbReference>
<comment type="caution">
    <text evidence="8">The sequence shown here is derived from an EMBL/GenBank/DDBJ whole genome shotgun (WGS) entry which is preliminary data.</text>
</comment>
<accession>A0ABQ4SIL6</accession>
<dbReference type="PANTHER" id="PTHR21496:SF0">
    <property type="entry name" value="RIESKE DOMAIN-CONTAINING PROTEIN"/>
    <property type="match status" value="1"/>
</dbReference>
<gene>
    <name evidence="8" type="primary">hcaC_1</name>
    <name evidence="8" type="ORF">GMJLKIPL_4135</name>
</gene>
<sequence>MQAPNTEFSFAGSLEELRAKGRIVMHGHHRPILVIYDRGRVVALDNRCPHMGFSLERGSVEDGILTCHWHHARFAVESGCTFDLWADDVPVYLVEVRDGEVWVKTEFAHADPALHWKQRLADGLAHDLSLVIAKAVQGQLAAEVARADVVRQIALFGARNRDGWGVGLTILTALANLLPVLPEEEVAYLALFHGGRHVAADCDGAVPRRERAALGSQPDAAVLKLWLGYSCGHQAVPLPVRTFDPSRGGARHVRGQVRAARGHAGGLLEDARYASPLRRAAQDAARCRLRACDTAKSSLITPISGFPLFTAQVRSWAPASKEGGWSQS</sequence>
<keyword evidence="1" id="KW-0001">2Fe-2S</keyword>
<evidence type="ECO:0000256" key="2">
    <source>
        <dbReference type="ARBA" id="ARBA00022723"/>
    </source>
</evidence>
<dbReference type="Proteomes" id="UP001055153">
    <property type="component" value="Unassembled WGS sequence"/>
</dbReference>
<dbReference type="InterPro" id="IPR036922">
    <property type="entry name" value="Rieske_2Fe-2S_sf"/>
</dbReference>
<evidence type="ECO:0000313" key="8">
    <source>
        <dbReference type="EMBL" id="GJE02191.1"/>
    </source>
</evidence>